<evidence type="ECO:0000313" key="2">
    <source>
        <dbReference type="Proteomes" id="UP000269396"/>
    </source>
</evidence>
<gene>
    <name evidence="1" type="ORF">SMTD_LOCUS902</name>
</gene>
<dbReference type="Proteomes" id="UP000269396">
    <property type="component" value="Unassembled WGS sequence"/>
</dbReference>
<proteinExistence type="predicted"/>
<organism evidence="1 2">
    <name type="scientific">Schistosoma mattheei</name>
    <dbReference type="NCBI Taxonomy" id="31246"/>
    <lineage>
        <taxon>Eukaryota</taxon>
        <taxon>Metazoa</taxon>
        <taxon>Spiralia</taxon>
        <taxon>Lophotrochozoa</taxon>
        <taxon>Platyhelminthes</taxon>
        <taxon>Trematoda</taxon>
        <taxon>Digenea</taxon>
        <taxon>Strigeidida</taxon>
        <taxon>Schistosomatoidea</taxon>
        <taxon>Schistosomatidae</taxon>
        <taxon>Schistosoma</taxon>
    </lineage>
</organism>
<dbReference type="EMBL" id="UZAL01000913">
    <property type="protein sequence ID" value="VDO73940.1"/>
    <property type="molecule type" value="Genomic_DNA"/>
</dbReference>
<evidence type="ECO:0000313" key="1">
    <source>
        <dbReference type="EMBL" id="VDO73940.1"/>
    </source>
</evidence>
<accession>A0A3P7XI43</accession>
<sequence>MSLNIVVKINGFSSLLGDLNSSFVASSRFGE</sequence>
<keyword evidence="2" id="KW-1185">Reference proteome</keyword>
<dbReference type="AlphaFoldDB" id="A0A3P7XI43"/>
<protein>
    <submittedName>
        <fullName evidence="1">Uncharacterized protein</fullName>
    </submittedName>
</protein>
<reference evidence="1 2" key="1">
    <citation type="submission" date="2018-11" db="EMBL/GenBank/DDBJ databases">
        <authorList>
            <consortium name="Pathogen Informatics"/>
        </authorList>
    </citation>
    <scope>NUCLEOTIDE SEQUENCE [LARGE SCALE GENOMIC DNA]</scope>
    <source>
        <strain>Denwood</strain>
        <strain evidence="2">Zambia</strain>
    </source>
</reference>
<name>A0A3P7XI43_9TREM</name>